<dbReference type="GO" id="GO:0005737">
    <property type="term" value="C:cytoplasm"/>
    <property type="evidence" value="ECO:0007669"/>
    <property type="project" value="TreeGrafter"/>
</dbReference>
<dbReference type="InterPro" id="IPR050910">
    <property type="entry name" value="JMJD6_ArgDemeth/LysHydrox"/>
</dbReference>
<evidence type="ECO:0000313" key="14">
    <source>
        <dbReference type="EMBL" id="KAK4872102.1"/>
    </source>
</evidence>
<accession>A0AAN7SBA6</accession>
<dbReference type="InterPro" id="IPR003347">
    <property type="entry name" value="JmjC_dom"/>
</dbReference>
<evidence type="ECO:0000256" key="4">
    <source>
        <dbReference type="ARBA" id="ARBA00022853"/>
    </source>
</evidence>
<keyword evidence="7" id="KW-0408">Iron</keyword>
<evidence type="ECO:0000313" key="15">
    <source>
        <dbReference type="Proteomes" id="UP001353858"/>
    </source>
</evidence>
<dbReference type="PROSITE" id="PS51184">
    <property type="entry name" value="JMJC"/>
    <property type="match status" value="1"/>
</dbReference>
<dbReference type="SUPFAM" id="SSF51197">
    <property type="entry name" value="Clavaminate synthase-like"/>
    <property type="match status" value="1"/>
</dbReference>
<proteinExistence type="inferred from homology"/>
<dbReference type="FunFam" id="2.60.120.650:FF:000010">
    <property type="entry name" value="bifunctional arginine demethylase and lysyl-hydroxylase JMJD6 isoform X2"/>
    <property type="match status" value="1"/>
</dbReference>
<dbReference type="Proteomes" id="UP001353858">
    <property type="component" value="Unassembled WGS sequence"/>
</dbReference>
<feature type="domain" description="JmjC" evidence="13">
    <location>
        <begin position="145"/>
        <end position="309"/>
    </location>
</feature>
<evidence type="ECO:0000256" key="8">
    <source>
        <dbReference type="ARBA" id="ARBA00023015"/>
    </source>
</evidence>
<feature type="compositionally biased region" description="Low complexity" evidence="12">
    <location>
        <begin position="344"/>
        <end position="358"/>
    </location>
</feature>
<dbReference type="Gene3D" id="1.20.1280.270">
    <property type="match status" value="1"/>
</dbReference>
<evidence type="ECO:0000256" key="2">
    <source>
        <dbReference type="ARBA" id="ARBA00004123"/>
    </source>
</evidence>
<keyword evidence="4" id="KW-0156">Chromatin regulator</keyword>
<organism evidence="14 15">
    <name type="scientific">Aquatica leii</name>
    <dbReference type="NCBI Taxonomy" id="1421715"/>
    <lineage>
        <taxon>Eukaryota</taxon>
        <taxon>Metazoa</taxon>
        <taxon>Ecdysozoa</taxon>
        <taxon>Arthropoda</taxon>
        <taxon>Hexapoda</taxon>
        <taxon>Insecta</taxon>
        <taxon>Pterygota</taxon>
        <taxon>Neoptera</taxon>
        <taxon>Endopterygota</taxon>
        <taxon>Coleoptera</taxon>
        <taxon>Polyphaga</taxon>
        <taxon>Elateriformia</taxon>
        <taxon>Elateroidea</taxon>
        <taxon>Lampyridae</taxon>
        <taxon>Luciolinae</taxon>
        <taxon>Aquatica</taxon>
    </lineage>
</organism>
<keyword evidence="10" id="KW-0539">Nucleus</keyword>
<comment type="caution">
    <text evidence="14">The sequence shown here is derived from an EMBL/GenBank/DDBJ whole genome shotgun (WGS) entry which is preliminary data.</text>
</comment>
<keyword evidence="8" id="KW-0805">Transcription regulation</keyword>
<evidence type="ECO:0000256" key="11">
    <source>
        <dbReference type="ARBA" id="ARBA00038068"/>
    </source>
</evidence>
<comment type="subcellular location">
    <subcellularLocation>
        <location evidence="2">Nucleus</location>
    </subcellularLocation>
</comment>
<evidence type="ECO:0000256" key="12">
    <source>
        <dbReference type="SAM" id="MobiDB-lite"/>
    </source>
</evidence>
<dbReference type="AlphaFoldDB" id="A0AAN7SBA6"/>
<dbReference type="GO" id="GO:0005634">
    <property type="term" value="C:nucleus"/>
    <property type="evidence" value="ECO:0007669"/>
    <property type="project" value="UniProtKB-SubCell"/>
</dbReference>
<evidence type="ECO:0000256" key="6">
    <source>
        <dbReference type="ARBA" id="ARBA00023002"/>
    </source>
</evidence>
<gene>
    <name evidence="14" type="ORF">RN001_016226</name>
</gene>
<protein>
    <recommendedName>
        <fullName evidence="13">JmjC domain-containing protein</fullName>
    </recommendedName>
</protein>
<keyword evidence="3" id="KW-0479">Metal-binding</keyword>
<dbReference type="GO" id="GO:0006909">
    <property type="term" value="P:phagocytosis"/>
    <property type="evidence" value="ECO:0007669"/>
    <property type="project" value="TreeGrafter"/>
</dbReference>
<keyword evidence="6" id="KW-0560">Oxidoreductase</keyword>
<dbReference type="GO" id="GO:0033749">
    <property type="term" value="F:histone H4R3 demethylase activity"/>
    <property type="evidence" value="ECO:0007669"/>
    <property type="project" value="TreeGrafter"/>
</dbReference>
<dbReference type="EMBL" id="JARPUR010000008">
    <property type="protein sequence ID" value="KAK4872102.1"/>
    <property type="molecule type" value="Genomic_DNA"/>
</dbReference>
<feature type="region of interest" description="Disordered" evidence="12">
    <location>
        <begin position="338"/>
        <end position="375"/>
    </location>
</feature>
<comment type="cofactor">
    <cofactor evidence="1">
        <name>Fe(2+)</name>
        <dbReference type="ChEBI" id="CHEBI:29033"/>
    </cofactor>
</comment>
<sequence length="416" mass="48852">MDDAEFQRRARKRIKEVKRKARPELCTKESWTSQGYCQSFEKFWDFTDNCDRLDAVQTTPSEFISKYEEPYKPVVITNAQLNWRANQKWTLDKLAKKYRNQKFKCGEDNEGYSVKLKMKYYIYYMLRTRDDSPLYIFDSNFGEHRRRKKLLEDYEVPLYFRDDLFKYAGERRRPPYRWFVMGPARSGTGIHIDPLGTSAWNALVTGHKRWCLFPTHTPKELLKVTAAMGGKQRDEAITWFKLIYPRTKEPSWPSDCKPIEILQKPGETVFVPGGWWHVVLNLDTTIAVTQNFCSRINFPIVWHKTARGRPKLSRRWLRVLRKRDRCLAQVADKVNIAQPTDVASDSSSDSSSSSSSEYSDTDNEDSGKESLIVKRKRKRSEYNNFKARREERVMTSRYSKGHYDGKAVTRAGCKTV</sequence>
<evidence type="ECO:0000259" key="13">
    <source>
        <dbReference type="PROSITE" id="PS51184"/>
    </source>
</evidence>
<comment type="similarity">
    <text evidence="11">Belongs to the JMJD6 family.</text>
</comment>
<evidence type="ECO:0000256" key="3">
    <source>
        <dbReference type="ARBA" id="ARBA00022723"/>
    </source>
</evidence>
<reference evidence="15" key="1">
    <citation type="submission" date="2023-01" db="EMBL/GenBank/DDBJ databases">
        <title>Key to firefly adult light organ development and bioluminescence: homeobox transcription factors regulate luciferase expression and transportation to peroxisome.</title>
        <authorList>
            <person name="Fu X."/>
        </authorList>
    </citation>
    <scope>NUCLEOTIDE SEQUENCE [LARGE SCALE GENOMIC DNA]</scope>
</reference>
<dbReference type="Gene3D" id="2.60.120.650">
    <property type="entry name" value="Cupin"/>
    <property type="match status" value="1"/>
</dbReference>
<dbReference type="Pfam" id="PF02373">
    <property type="entry name" value="JmjC"/>
    <property type="match status" value="1"/>
</dbReference>
<keyword evidence="15" id="KW-1185">Reference proteome</keyword>
<dbReference type="PANTHER" id="PTHR12480:SF32">
    <property type="entry name" value="BIFUNCTIONAL ARGININE DEMETHYLASE AND LYSYL-HYDROXYLASE JMJD6"/>
    <property type="match status" value="1"/>
</dbReference>
<dbReference type="PANTHER" id="PTHR12480">
    <property type="entry name" value="ARGININE DEMETHYLASE AND LYSYL-HYDROXYLASE JMJD"/>
    <property type="match status" value="1"/>
</dbReference>
<evidence type="ECO:0000256" key="10">
    <source>
        <dbReference type="ARBA" id="ARBA00023242"/>
    </source>
</evidence>
<evidence type="ECO:0000256" key="7">
    <source>
        <dbReference type="ARBA" id="ARBA00023004"/>
    </source>
</evidence>
<keyword evidence="9" id="KW-0804">Transcription</keyword>
<dbReference type="SMART" id="SM00558">
    <property type="entry name" value="JmjC"/>
    <property type="match status" value="1"/>
</dbReference>
<name>A0AAN7SBA6_9COLE</name>
<keyword evidence="5" id="KW-0223">Dioxygenase</keyword>
<evidence type="ECO:0000256" key="1">
    <source>
        <dbReference type="ARBA" id="ARBA00001954"/>
    </source>
</evidence>
<dbReference type="GO" id="GO:0046872">
    <property type="term" value="F:metal ion binding"/>
    <property type="evidence" value="ECO:0007669"/>
    <property type="project" value="UniProtKB-KW"/>
</dbReference>
<dbReference type="GO" id="GO:0106140">
    <property type="term" value="F:P-TEFb complex binding"/>
    <property type="evidence" value="ECO:0007669"/>
    <property type="project" value="TreeGrafter"/>
</dbReference>
<evidence type="ECO:0000256" key="9">
    <source>
        <dbReference type="ARBA" id="ARBA00023163"/>
    </source>
</evidence>
<evidence type="ECO:0000256" key="5">
    <source>
        <dbReference type="ARBA" id="ARBA00022964"/>
    </source>
</evidence>